<dbReference type="AlphaFoldDB" id="A0A183APH1"/>
<reference evidence="4" key="1">
    <citation type="submission" date="2016-06" db="UniProtKB">
        <authorList>
            <consortium name="WormBaseParasite"/>
        </authorList>
    </citation>
    <scope>IDENTIFICATION</scope>
</reference>
<keyword evidence="3" id="KW-1185">Reference proteome</keyword>
<reference evidence="2 3" key="2">
    <citation type="submission" date="2018-11" db="EMBL/GenBank/DDBJ databases">
        <authorList>
            <consortium name="Pathogen Informatics"/>
        </authorList>
    </citation>
    <scope>NUCLEOTIDE SEQUENCE [LARGE SCALE GENOMIC DNA]</scope>
    <source>
        <strain evidence="2 3">Egypt</strain>
    </source>
</reference>
<sequence>MPTDHKHVIAPRFNLDQADMAKTTTGRKEEKKSVSRWPETPQERAGIMIHYPGISETKERYPAHPVPVSEVLDNHGGLCQCQPGYQINPRTEIVLPGWSKQLDTGPQPADKSEYVSNYRWPDGRLIQTALGSQFNWSN</sequence>
<accession>A0A183APH1</accession>
<dbReference type="EMBL" id="UZAN01046564">
    <property type="protein sequence ID" value="VDP84314.1"/>
    <property type="molecule type" value="Genomic_DNA"/>
</dbReference>
<dbReference type="WBParaSite" id="ECPE_0000888401-mRNA-1">
    <property type="protein sequence ID" value="ECPE_0000888401-mRNA-1"/>
    <property type="gene ID" value="ECPE_0000888401"/>
</dbReference>
<protein>
    <submittedName>
        <fullName evidence="4">Rhs family protein</fullName>
    </submittedName>
</protein>
<evidence type="ECO:0000313" key="4">
    <source>
        <dbReference type="WBParaSite" id="ECPE_0000888401-mRNA-1"/>
    </source>
</evidence>
<proteinExistence type="predicted"/>
<dbReference type="OrthoDB" id="9979223at2759"/>
<dbReference type="Proteomes" id="UP000272942">
    <property type="component" value="Unassembled WGS sequence"/>
</dbReference>
<organism evidence="4">
    <name type="scientific">Echinostoma caproni</name>
    <dbReference type="NCBI Taxonomy" id="27848"/>
    <lineage>
        <taxon>Eukaryota</taxon>
        <taxon>Metazoa</taxon>
        <taxon>Spiralia</taxon>
        <taxon>Lophotrochozoa</taxon>
        <taxon>Platyhelminthes</taxon>
        <taxon>Trematoda</taxon>
        <taxon>Digenea</taxon>
        <taxon>Plagiorchiida</taxon>
        <taxon>Echinostomata</taxon>
        <taxon>Echinostomatoidea</taxon>
        <taxon>Echinostomatidae</taxon>
        <taxon>Echinostoma</taxon>
    </lineage>
</organism>
<feature type="region of interest" description="Disordered" evidence="1">
    <location>
        <begin position="17"/>
        <end position="45"/>
    </location>
</feature>
<evidence type="ECO:0000313" key="2">
    <source>
        <dbReference type="EMBL" id="VDP84314.1"/>
    </source>
</evidence>
<name>A0A183APH1_9TREM</name>
<evidence type="ECO:0000313" key="3">
    <source>
        <dbReference type="Proteomes" id="UP000272942"/>
    </source>
</evidence>
<evidence type="ECO:0000256" key="1">
    <source>
        <dbReference type="SAM" id="MobiDB-lite"/>
    </source>
</evidence>
<gene>
    <name evidence="2" type="ORF">ECPE_LOCUS8856</name>
</gene>